<protein>
    <submittedName>
        <fullName evidence="2">Uncharacterized protein</fullName>
    </submittedName>
</protein>
<organism evidence="2 3">
    <name type="scientific">Lojkania enalia</name>
    <dbReference type="NCBI Taxonomy" id="147567"/>
    <lineage>
        <taxon>Eukaryota</taxon>
        <taxon>Fungi</taxon>
        <taxon>Dikarya</taxon>
        <taxon>Ascomycota</taxon>
        <taxon>Pezizomycotina</taxon>
        <taxon>Dothideomycetes</taxon>
        <taxon>Pleosporomycetidae</taxon>
        <taxon>Pleosporales</taxon>
        <taxon>Pleosporales incertae sedis</taxon>
        <taxon>Lojkania</taxon>
    </lineage>
</organism>
<name>A0A9P4N748_9PLEO</name>
<feature type="compositionally biased region" description="Polar residues" evidence="1">
    <location>
        <begin position="80"/>
        <end position="96"/>
    </location>
</feature>
<dbReference type="Proteomes" id="UP000800093">
    <property type="component" value="Unassembled WGS sequence"/>
</dbReference>
<dbReference type="EMBL" id="ML986603">
    <property type="protein sequence ID" value="KAF2265724.1"/>
    <property type="molecule type" value="Genomic_DNA"/>
</dbReference>
<comment type="caution">
    <text evidence="2">The sequence shown here is derived from an EMBL/GenBank/DDBJ whole genome shotgun (WGS) entry which is preliminary data.</text>
</comment>
<proteinExistence type="predicted"/>
<reference evidence="3" key="1">
    <citation type="journal article" date="2020" name="Stud. Mycol.">
        <title>101 Dothideomycetes genomes: A test case for predicting lifestyles and emergence of pathogens.</title>
        <authorList>
            <person name="Haridas S."/>
            <person name="Albert R."/>
            <person name="Binder M."/>
            <person name="Bloem J."/>
            <person name="LaButti K."/>
            <person name="Salamov A."/>
            <person name="Andreopoulos B."/>
            <person name="Baker S."/>
            <person name="Barry K."/>
            <person name="Bills G."/>
            <person name="Bluhm B."/>
            <person name="Cannon C."/>
            <person name="Castanera R."/>
            <person name="Culley D."/>
            <person name="Daum C."/>
            <person name="Ezra D."/>
            <person name="Gonzalez J."/>
            <person name="Henrissat B."/>
            <person name="Kuo A."/>
            <person name="Liang C."/>
            <person name="Lipzen A."/>
            <person name="Lutzoni F."/>
            <person name="Magnuson J."/>
            <person name="Mondo S."/>
            <person name="Nolan M."/>
            <person name="Ohm R."/>
            <person name="Pangilinan J."/>
            <person name="Park H.-J."/>
            <person name="Ramirez L."/>
            <person name="Alfaro M."/>
            <person name="Sun H."/>
            <person name="Tritt A."/>
            <person name="Yoshinaga Y."/>
            <person name="Zwiers L.-H."/>
            <person name="Turgeon B."/>
            <person name="Goodwin S."/>
            <person name="Spatafora J."/>
            <person name="Crous P."/>
            <person name="Grigoriev I."/>
        </authorList>
    </citation>
    <scope>NUCLEOTIDE SEQUENCE [LARGE SCALE GENOMIC DNA]</scope>
    <source>
        <strain evidence="3">CBS 304.66</strain>
    </source>
</reference>
<feature type="region of interest" description="Disordered" evidence="1">
    <location>
        <begin position="70"/>
        <end position="96"/>
    </location>
</feature>
<keyword evidence="3" id="KW-1185">Reference proteome</keyword>
<dbReference type="AlphaFoldDB" id="A0A9P4N748"/>
<evidence type="ECO:0000256" key="1">
    <source>
        <dbReference type="SAM" id="MobiDB-lite"/>
    </source>
</evidence>
<accession>A0A9P4N748</accession>
<gene>
    <name evidence="2" type="ORF">CC78DRAFT_578890</name>
</gene>
<evidence type="ECO:0000313" key="2">
    <source>
        <dbReference type="EMBL" id="KAF2265724.1"/>
    </source>
</evidence>
<sequence length="96" mass="10472">MTIATNVTRVVQCRHLLMGAMELPMFAQSRGRLFALAAALGRAMANSWANIVPVLDVELQAQGRCQQRTYCDSDNKHSNETPSNPIGTLTLSSKVP</sequence>
<evidence type="ECO:0000313" key="3">
    <source>
        <dbReference type="Proteomes" id="UP000800093"/>
    </source>
</evidence>